<feature type="transmembrane region" description="Helical" evidence="6">
    <location>
        <begin position="104"/>
        <end position="123"/>
    </location>
</feature>
<evidence type="ECO:0000256" key="1">
    <source>
        <dbReference type="ARBA" id="ARBA00004141"/>
    </source>
</evidence>
<accession>A0A1H2GXR7</accession>
<dbReference type="EMBL" id="FNLM01000034">
    <property type="protein sequence ID" value="SDU24420.1"/>
    <property type="molecule type" value="Genomic_DNA"/>
</dbReference>
<dbReference type="GO" id="GO:0016020">
    <property type="term" value="C:membrane"/>
    <property type="evidence" value="ECO:0007669"/>
    <property type="project" value="UniProtKB-SubCell"/>
</dbReference>
<feature type="transmembrane region" description="Helical" evidence="6">
    <location>
        <begin position="62"/>
        <end position="83"/>
    </location>
</feature>
<dbReference type="AlphaFoldDB" id="A0A1H2GXR7"/>
<feature type="transmembrane region" description="Helical" evidence="6">
    <location>
        <begin position="173"/>
        <end position="196"/>
    </location>
</feature>
<dbReference type="Gene3D" id="1.20.1740.10">
    <property type="entry name" value="Amino acid/polyamine transporter I"/>
    <property type="match status" value="1"/>
</dbReference>
<dbReference type="PIRSF" id="PIRSF006060">
    <property type="entry name" value="AA_transporter"/>
    <property type="match status" value="1"/>
</dbReference>
<dbReference type="STRING" id="158898.SAMN04488548_134166"/>
<gene>
    <name evidence="7" type="ORF">SAMN04488548_134166</name>
</gene>
<evidence type="ECO:0000256" key="6">
    <source>
        <dbReference type="SAM" id="Phobius"/>
    </source>
</evidence>
<evidence type="ECO:0000313" key="7">
    <source>
        <dbReference type="EMBL" id="SDU24420.1"/>
    </source>
</evidence>
<evidence type="ECO:0000256" key="2">
    <source>
        <dbReference type="ARBA" id="ARBA00022448"/>
    </source>
</evidence>
<feature type="transmembrane region" description="Helical" evidence="6">
    <location>
        <begin position="308"/>
        <end position="335"/>
    </location>
</feature>
<dbReference type="RefSeq" id="WP_074848742.1">
    <property type="nucleotide sequence ID" value="NZ_FNLM01000034.1"/>
</dbReference>
<dbReference type="PANTHER" id="PTHR45649">
    <property type="entry name" value="AMINO-ACID PERMEASE BAT1"/>
    <property type="match status" value="1"/>
</dbReference>
<evidence type="ECO:0000256" key="5">
    <source>
        <dbReference type="ARBA" id="ARBA00023136"/>
    </source>
</evidence>
<keyword evidence="2" id="KW-0813">Transport</keyword>
<keyword evidence="3 6" id="KW-0812">Transmembrane</keyword>
<feature type="transmembrane region" description="Helical" evidence="6">
    <location>
        <begin position="450"/>
        <end position="470"/>
    </location>
</feature>
<evidence type="ECO:0000256" key="3">
    <source>
        <dbReference type="ARBA" id="ARBA00022692"/>
    </source>
</evidence>
<dbReference type="InterPro" id="IPR002293">
    <property type="entry name" value="AA/rel_permease1"/>
</dbReference>
<proteinExistence type="predicted"/>
<organism evidence="7 8">
    <name type="scientific">Gordonia westfalica</name>
    <dbReference type="NCBI Taxonomy" id="158898"/>
    <lineage>
        <taxon>Bacteria</taxon>
        <taxon>Bacillati</taxon>
        <taxon>Actinomycetota</taxon>
        <taxon>Actinomycetes</taxon>
        <taxon>Mycobacteriales</taxon>
        <taxon>Gordoniaceae</taxon>
        <taxon>Gordonia</taxon>
    </lineage>
</organism>
<evidence type="ECO:0000313" key="8">
    <source>
        <dbReference type="Proteomes" id="UP000183180"/>
    </source>
</evidence>
<feature type="transmembrane region" description="Helical" evidence="6">
    <location>
        <begin position="423"/>
        <end position="444"/>
    </location>
</feature>
<comment type="subcellular location">
    <subcellularLocation>
        <location evidence="1">Membrane</location>
        <topology evidence="1">Multi-pass membrane protein</topology>
    </subcellularLocation>
</comment>
<feature type="transmembrane region" description="Helical" evidence="6">
    <location>
        <begin position="32"/>
        <end position="50"/>
    </location>
</feature>
<sequence length="500" mass="52828">MSDQSSQGDANEVSVEFGYTPELKRALGSFQVFAVSFAFISVAVGIFGTYGMLLNNAGPVGIWTWLIALAGQLLVALVIAQFAARIPLSGSSYQWASRLANPRVGWIFGWLTFCYLVVGLMAIDFAMASQCLMPLFNMAPDEQTARILTVVVLLVQAALAIASTRLVGLINSLAVGVEVTIVVVLVVALLVAVAVTGDGSAANLGSRGVAADSTEYFAFGGGLMAVMIVGLATLVGFDSAANMAEEAKDPHRTVPRAIVGSVAAAGILGMLFLIGLTVAIDDITKVSASESPVATIMRDQFGAPMERILLVVIAIAFFGGGLVSMTSCARMVFAMSRDGRFPGHQLMRRVNKRSQTPIPATVLPLVIGIVVMIVLPGDALIELITAGTLFPAITYGLVVILYRAVRKRLDRKRGAFDLGRFELPVAVAALVWSVCAVVILLSPIDATVPMIIVGGLILVGGLYFGFMLVFRREVLDSEPGQDVFSGIERRSDPDPQDAGV</sequence>
<feature type="transmembrane region" description="Helical" evidence="6">
    <location>
        <begin position="216"/>
        <end position="237"/>
    </location>
</feature>
<reference evidence="7 8" key="1">
    <citation type="submission" date="2016-10" db="EMBL/GenBank/DDBJ databases">
        <authorList>
            <person name="de Groot N.N."/>
        </authorList>
    </citation>
    <scope>NUCLEOTIDE SEQUENCE [LARGE SCALE GENOMIC DNA]</scope>
    <source>
        <strain evidence="7 8">DSM 44215</strain>
    </source>
</reference>
<dbReference type="Pfam" id="PF13520">
    <property type="entry name" value="AA_permease_2"/>
    <property type="match status" value="1"/>
</dbReference>
<dbReference type="Proteomes" id="UP000183180">
    <property type="component" value="Unassembled WGS sequence"/>
</dbReference>
<keyword evidence="5 6" id="KW-0472">Membrane</keyword>
<feature type="transmembrane region" description="Helical" evidence="6">
    <location>
        <begin position="143"/>
        <end position="161"/>
    </location>
</feature>
<dbReference type="OrthoDB" id="8274074at2"/>
<dbReference type="GO" id="GO:0022857">
    <property type="term" value="F:transmembrane transporter activity"/>
    <property type="evidence" value="ECO:0007669"/>
    <property type="project" value="InterPro"/>
</dbReference>
<evidence type="ECO:0000256" key="4">
    <source>
        <dbReference type="ARBA" id="ARBA00022989"/>
    </source>
</evidence>
<feature type="transmembrane region" description="Helical" evidence="6">
    <location>
        <begin position="381"/>
        <end position="402"/>
    </location>
</feature>
<dbReference type="PANTHER" id="PTHR45649:SF26">
    <property type="entry name" value="OS04G0435100 PROTEIN"/>
    <property type="match status" value="1"/>
</dbReference>
<feature type="transmembrane region" description="Helical" evidence="6">
    <location>
        <begin position="258"/>
        <end position="280"/>
    </location>
</feature>
<name>A0A1H2GXR7_9ACTN</name>
<keyword evidence="4 6" id="KW-1133">Transmembrane helix</keyword>
<protein>
    <submittedName>
        <fullName evidence="7">Amino acid transporter</fullName>
    </submittedName>
</protein>
<feature type="transmembrane region" description="Helical" evidence="6">
    <location>
        <begin position="356"/>
        <end position="375"/>
    </location>
</feature>